<dbReference type="AlphaFoldDB" id="A0AA48H6R9"/>
<reference evidence="10" key="1">
    <citation type="journal article" date="2023" name="Int. J. Syst. Evol. Microbiol.">
        <title>Mesoterricola silvestris gen. nov., sp. nov., Mesoterricola sediminis sp. nov., Geothrix oryzae sp. nov., Geothrix edaphica sp. nov., Geothrix rubra sp. nov., and Geothrix limicola sp. nov., six novel members of Acidobacteriota isolated from soils.</title>
        <authorList>
            <person name="Itoh H."/>
            <person name="Sugisawa Y."/>
            <person name="Mise K."/>
            <person name="Xu Z."/>
            <person name="Kuniyasu M."/>
            <person name="Ushijima N."/>
            <person name="Kawano K."/>
            <person name="Kobayashi E."/>
            <person name="Shiratori Y."/>
            <person name="Masuda Y."/>
            <person name="Senoo K."/>
        </authorList>
    </citation>
    <scope>NUCLEOTIDE SEQUENCE [LARGE SCALE GENOMIC DNA]</scope>
    <source>
        <strain evidence="10">W79</strain>
    </source>
</reference>
<dbReference type="Pfam" id="PF17676">
    <property type="entry name" value="Peptidase_S66C"/>
    <property type="match status" value="1"/>
</dbReference>
<feature type="domain" description="LD-carboxypeptidase C-terminal" evidence="8">
    <location>
        <begin position="233"/>
        <end position="349"/>
    </location>
</feature>
<evidence type="ECO:0000256" key="4">
    <source>
        <dbReference type="ARBA" id="ARBA00022801"/>
    </source>
</evidence>
<dbReference type="EMBL" id="AP027080">
    <property type="protein sequence ID" value="BDU72858.1"/>
    <property type="molecule type" value="Genomic_DNA"/>
</dbReference>
<dbReference type="InterPro" id="IPR027461">
    <property type="entry name" value="Carboxypeptidase_A_C_sf"/>
</dbReference>
<dbReference type="Pfam" id="PF02016">
    <property type="entry name" value="Peptidase_S66"/>
    <property type="match status" value="1"/>
</dbReference>
<name>A0AA48H6R9_9BACT</name>
<keyword evidence="2" id="KW-0121">Carboxypeptidase</keyword>
<dbReference type="PROSITE" id="PS51318">
    <property type="entry name" value="TAT"/>
    <property type="match status" value="1"/>
</dbReference>
<keyword evidence="4" id="KW-0378">Hydrolase</keyword>
<evidence type="ECO:0000259" key="7">
    <source>
        <dbReference type="Pfam" id="PF02016"/>
    </source>
</evidence>
<evidence type="ECO:0000256" key="1">
    <source>
        <dbReference type="ARBA" id="ARBA00010233"/>
    </source>
</evidence>
<dbReference type="InterPro" id="IPR029062">
    <property type="entry name" value="Class_I_gatase-like"/>
</dbReference>
<evidence type="ECO:0000256" key="3">
    <source>
        <dbReference type="ARBA" id="ARBA00022670"/>
    </source>
</evidence>
<feature type="domain" description="LD-carboxypeptidase N-terminal" evidence="7">
    <location>
        <begin position="63"/>
        <end position="180"/>
    </location>
</feature>
<keyword evidence="3" id="KW-0645">Protease</keyword>
<dbReference type="InterPro" id="IPR040449">
    <property type="entry name" value="Peptidase_S66_N"/>
</dbReference>
<dbReference type="InterPro" id="IPR003507">
    <property type="entry name" value="S66_fam"/>
</dbReference>
<dbReference type="CDD" id="cd07025">
    <property type="entry name" value="Peptidase_S66"/>
    <property type="match status" value="1"/>
</dbReference>
<gene>
    <name evidence="9" type="ORF">METEAL_20320</name>
</gene>
<feature type="active site" description="Charge relay system" evidence="6">
    <location>
        <position position="264"/>
    </location>
</feature>
<evidence type="ECO:0000256" key="6">
    <source>
        <dbReference type="PIRSR" id="PIRSR028757-1"/>
    </source>
</evidence>
<sequence length="364" mass="38940">MNLTPRRCDSLGDPVAQNRRSFLRSALLAAAAVPLAPGLMASQAPAGSRGTLKARRLSQGQTVGLISPAGATWQSDEIKIIREALAALGLESKVGRHALDRYGYLAGTDADRAADVNAMFADDSVDAVLCVRGGWGCNRILPLVDFRAIAAHPKILLGYSDITSLLNAVQARTGLVTFHGPVGTSVWNAYSVDWLRRVLFKGEAVIMENPHVIGDSLVQINDRVRTIRPGTARGRLLGGNLTVLAAMAGSPYLPDFNGAILFLEDTNEHIYRIDRMLTQLKLAGILDRIAGFVFGNCTKCDPGDGHGSLSLEQVLDDHILPLKIPAWAGAMIGHIENKFMVPVGIPAEIDAALGTITMLEPAVR</sequence>
<evidence type="ECO:0000256" key="5">
    <source>
        <dbReference type="ARBA" id="ARBA00022825"/>
    </source>
</evidence>
<protein>
    <submittedName>
        <fullName evidence="9">Peptidase S66</fullName>
    </submittedName>
</protein>
<dbReference type="InterPro" id="IPR040921">
    <property type="entry name" value="Peptidase_S66C"/>
</dbReference>
<evidence type="ECO:0000313" key="10">
    <source>
        <dbReference type="Proteomes" id="UP001238179"/>
    </source>
</evidence>
<dbReference type="Gene3D" id="3.40.50.10740">
    <property type="entry name" value="Class I glutamine amidotransferase-like"/>
    <property type="match status" value="1"/>
</dbReference>
<organism evidence="9 10">
    <name type="scientific">Mesoterricola silvestris</name>
    <dbReference type="NCBI Taxonomy" id="2927979"/>
    <lineage>
        <taxon>Bacteria</taxon>
        <taxon>Pseudomonadati</taxon>
        <taxon>Acidobacteriota</taxon>
        <taxon>Holophagae</taxon>
        <taxon>Holophagales</taxon>
        <taxon>Holophagaceae</taxon>
        <taxon>Mesoterricola</taxon>
    </lineage>
</organism>
<dbReference type="PIRSF" id="PIRSF028757">
    <property type="entry name" value="LD-carboxypeptidase"/>
    <property type="match status" value="1"/>
</dbReference>
<dbReference type="SUPFAM" id="SSF52317">
    <property type="entry name" value="Class I glutamine amidotransferase-like"/>
    <property type="match status" value="1"/>
</dbReference>
<proteinExistence type="inferred from homology"/>
<dbReference type="SUPFAM" id="SSF141986">
    <property type="entry name" value="LD-carboxypeptidase A C-terminal domain-like"/>
    <property type="match status" value="1"/>
</dbReference>
<evidence type="ECO:0000259" key="8">
    <source>
        <dbReference type="Pfam" id="PF17676"/>
    </source>
</evidence>
<dbReference type="GO" id="GO:0008236">
    <property type="term" value="F:serine-type peptidase activity"/>
    <property type="evidence" value="ECO:0007669"/>
    <property type="project" value="UniProtKB-KW"/>
</dbReference>
<keyword evidence="10" id="KW-1185">Reference proteome</keyword>
<comment type="similarity">
    <text evidence="1">Belongs to the peptidase S66 family.</text>
</comment>
<evidence type="ECO:0000256" key="2">
    <source>
        <dbReference type="ARBA" id="ARBA00022645"/>
    </source>
</evidence>
<dbReference type="KEGG" id="msil:METEAL_20320"/>
<feature type="active site" description="Nucleophile" evidence="6">
    <location>
        <position position="160"/>
    </location>
</feature>
<dbReference type="Proteomes" id="UP001238179">
    <property type="component" value="Chromosome"/>
</dbReference>
<dbReference type="GO" id="GO:0004180">
    <property type="term" value="F:carboxypeptidase activity"/>
    <property type="evidence" value="ECO:0007669"/>
    <property type="project" value="UniProtKB-KW"/>
</dbReference>
<keyword evidence="5" id="KW-0720">Serine protease</keyword>
<dbReference type="InterPro" id="IPR006311">
    <property type="entry name" value="TAT_signal"/>
</dbReference>
<dbReference type="GO" id="GO:0006508">
    <property type="term" value="P:proteolysis"/>
    <property type="evidence" value="ECO:0007669"/>
    <property type="project" value="UniProtKB-KW"/>
</dbReference>
<evidence type="ECO:0000313" key="9">
    <source>
        <dbReference type="EMBL" id="BDU72858.1"/>
    </source>
</evidence>
<accession>A0AA48H6R9</accession>
<dbReference type="PANTHER" id="PTHR30237:SF2">
    <property type="entry name" value="MUREIN TETRAPEPTIDE CARBOXYPEPTIDASE"/>
    <property type="match status" value="1"/>
</dbReference>
<feature type="active site" description="Charge relay system" evidence="6">
    <location>
        <position position="334"/>
    </location>
</feature>
<dbReference type="PANTHER" id="PTHR30237">
    <property type="entry name" value="MURAMOYLTETRAPEPTIDE CARBOXYPEPTIDASE"/>
    <property type="match status" value="1"/>
</dbReference>
<dbReference type="Gene3D" id="3.50.30.60">
    <property type="entry name" value="LD-carboxypeptidase A C-terminal domain-like"/>
    <property type="match status" value="1"/>
</dbReference>
<dbReference type="InterPro" id="IPR027478">
    <property type="entry name" value="LdcA_N"/>
</dbReference>